<dbReference type="AlphaFoldDB" id="A0A5B0QYX1"/>
<evidence type="ECO:0000313" key="2">
    <source>
        <dbReference type="Proteomes" id="UP000325313"/>
    </source>
</evidence>
<name>A0A5B0QYX1_PUCGR</name>
<dbReference type="Proteomes" id="UP000325313">
    <property type="component" value="Unassembled WGS sequence"/>
</dbReference>
<organism evidence="1 2">
    <name type="scientific">Puccinia graminis f. sp. tritici</name>
    <dbReference type="NCBI Taxonomy" id="56615"/>
    <lineage>
        <taxon>Eukaryota</taxon>
        <taxon>Fungi</taxon>
        <taxon>Dikarya</taxon>
        <taxon>Basidiomycota</taxon>
        <taxon>Pucciniomycotina</taxon>
        <taxon>Pucciniomycetes</taxon>
        <taxon>Pucciniales</taxon>
        <taxon>Pucciniaceae</taxon>
        <taxon>Puccinia</taxon>
    </lineage>
</organism>
<accession>A0A5B0QYX1</accession>
<proteinExistence type="predicted"/>
<feature type="non-terminal residue" evidence="1">
    <location>
        <position position="1"/>
    </location>
</feature>
<protein>
    <submittedName>
        <fullName evidence="1">Uncharacterized protein</fullName>
    </submittedName>
</protein>
<gene>
    <name evidence="1" type="ORF">PGTUg99_003234</name>
</gene>
<reference evidence="1 2" key="1">
    <citation type="submission" date="2019-05" db="EMBL/GenBank/DDBJ databases">
        <title>Emergence of the Ug99 lineage of the wheat stem rust pathogen through somatic hybridization.</title>
        <authorList>
            <person name="Li F."/>
            <person name="Upadhyaya N.M."/>
            <person name="Sperschneider J."/>
            <person name="Matny O."/>
            <person name="Nguyen-Phuc H."/>
            <person name="Mago R."/>
            <person name="Raley C."/>
            <person name="Miller M.E."/>
            <person name="Silverstein K.A.T."/>
            <person name="Henningsen E."/>
            <person name="Hirsch C.D."/>
            <person name="Visser B."/>
            <person name="Pretorius Z.A."/>
            <person name="Steffenson B.J."/>
            <person name="Schwessinger B."/>
            <person name="Dodds P.N."/>
            <person name="Figueroa M."/>
        </authorList>
    </citation>
    <scope>NUCLEOTIDE SEQUENCE [LARGE SCALE GENOMIC DNA]</scope>
    <source>
        <strain evidence="1 2">Ug99</strain>
    </source>
</reference>
<comment type="caution">
    <text evidence="1">The sequence shown here is derived from an EMBL/GenBank/DDBJ whole genome shotgun (WGS) entry which is preliminary data.</text>
</comment>
<evidence type="ECO:0000313" key="1">
    <source>
        <dbReference type="EMBL" id="KAA1118269.1"/>
    </source>
</evidence>
<sequence length="99" mass="11160">TEAESATVDTRARLDAHMKDTRTSIRAPASRLEIKLMHSAHSDWWAIDRCPFSPRGAESPTKLDPRCHGSLQVSALHSIQQTNLRLRASLNRHFQDSQS</sequence>
<dbReference type="EMBL" id="VDEP01000263">
    <property type="protein sequence ID" value="KAA1118269.1"/>
    <property type="molecule type" value="Genomic_DNA"/>
</dbReference>